<proteinExistence type="predicted"/>
<dbReference type="InterPro" id="IPR032710">
    <property type="entry name" value="NTF2-like_dom_sf"/>
</dbReference>
<sequence>MTAEQNCARYVELFEQLAPERLEELAPLLTEDVRFCDPFNDVRGAAAFRRVLEDMFERTESPRFEVLHWTVSGHCGFIRWRFSARVPLLGPWCVEGVSTLAFAEDGRIAEHLDFWDAGCAYERIPVLGIALRWVRRRLACRI</sequence>
<feature type="domain" description="SnoaL-like" evidence="1">
    <location>
        <begin position="12"/>
        <end position="111"/>
    </location>
</feature>
<evidence type="ECO:0000259" key="1">
    <source>
        <dbReference type="Pfam" id="PF12680"/>
    </source>
</evidence>
<keyword evidence="3" id="KW-1185">Reference proteome</keyword>
<dbReference type="Proteomes" id="UP001058461">
    <property type="component" value="Chromosome"/>
</dbReference>
<reference evidence="2" key="1">
    <citation type="submission" date="2021-04" db="EMBL/GenBank/DDBJ databases">
        <title>Oceanospirillales bacteria with DddD are important DMSP degraders in coastal seawater.</title>
        <authorList>
            <person name="Liu J."/>
        </authorList>
    </citation>
    <scope>NUCLEOTIDE SEQUENCE</scope>
    <source>
        <strain evidence="2">D13-1</strain>
    </source>
</reference>
<protein>
    <submittedName>
        <fullName evidence="2">Nuclear transport factor 2 family protein</fullName>
    </submittedName>
</protein>
<dbReference type="Gene3D" id="3.10.450.50">
    <property type="match status" value="1"/>
</dbReference>
<evidence type="ECO:0000313" key="3">
    <source>
        <dbReference type="Proteomes" id="UP001058461"/>
    </source>
</evidence>
<dbReference type="Pfam" id="PF12680">
    <property type="entry name" value="SnoaL_2"/>
    <property type="match status" value="1"/>
</dbReference>
<dbReference type="SUPFAM" id="SSF54427">
    <property type="entry name" value="NTF2-like"/>
    <property type="match status" value="1"/>
</dbReference>
<organism evidence="2 3">
    <name type="scientific">Marinobacterium rhizophilum</name>
    <dbReference type="NCBI Taxonomy" id="420402"/>
    <lineage>
        <taxon>Bacteria</taxon>
        <taxon>Pseudomonadati</taxon>
        <taxon>Pseudomonadota</taxon>
        <taxon>Gammaproteobacteria</taxon>
        <taxon>Oceanospirillales</taxon>
        <taxon>Oceanospirillaceae</taxon>
        <taxon>Marinobacterium</taxon>
    </lineage>
</organism>
<dbReference type="RefSeq" id="WP_255854518.1">
    <property type="nucleotide sequence ID" value="NZ_CP073347.1"/>
</dbReference>
<evidence type="ECO:0000313" key="2">
    <source>
        <dbReference type="EMBL" id="UTW12437.1"/>
    </source>
</evidence>
<name>A0ABY5HME9_9GAMM</name>
<gene>
    <name evidence="2" type="ORF">KDW95_01765</name>
</gene>
<dbReference type="EMBL" id="CP073347">
    <property type="protein sequence ID" value="UTW12437.1"/>
    <property type="molecule type" value="Genomic_DNA"/>
</dbReference>
<accession>A0ABY5HME9</accession>
<dbReference type="InterPro" id="IPR037401">
    <property type="entry name" value="SnoaL-like"/>
</dbReference>